<sequence length="365" mass="40927">MSTAHVVLTNPFTTASKKDGPAPSHAMLRLHLAALAAVPTRSLGAVLAVLPTAANRVELPGYLAVEQVARRLPCPLEIMRVPNNTLGSYGMYLHAYAVHRDRFSYYIYSEVDYIPVHAHFDQFLTTLYNATFHGRPGVLAAVLQGRPIEDKVAMHLEGSHVMDARSLSHVLHHVYSTVHWASSTADRMVWLVRNRGSRGKLAVSRFDHIQEGFGLLMAEAGVEMRDWTSTFRSPYWNHVELVDWSGAMAHGTLPMDRVLFAPAQWLYVTKVRRCCWHTWETCRHRKLTCVVKNWRANATDCCTDSRINQEQVRRRLPFAASSPLVDHVLASMISPGGNGSVTLLREPPVGFSKVELSSRTHRNSS</sequence>
<comment type="caution">
    <text evidence="1">The sequence shown here is derived from an EMBL/GenBank/DDBJ whole genome shotgun (WGS) entry which is preliminary data.</text>
</comment>
<evidence type="ECO:0008006" key="3">
    <source>
        <dbReference type="Google" id="ProtNLM"/>
    </source>
</evidence>
<accession>A0AB34J1C9</accession>
<proteinExistence type="predicted"/>
<name>A0AB34J1C9_PRYPA</name>
<gene>
    <name evidence="1" type="ORF">AB1Y20_006807</name>
</gene>
<evidence type="ECO:0000313" key="1">
    <source>
        <dbReference type="EMBL" id="KAL1510503.1"/>
    </source>
</evidence>
<reference evidence="1 2" key="1">
    <citation type="journal article" date="2024" name="Science">
        <title>Giant polyketide synthase enzymes in the biosynthesis of giant marine polyether toxins.</title>
        <authorList>
            <person name="Fallon T.R."/>
            <person name="Shende V.V."/>
            <person name="Wierzbicki I.H."/>
            <person name="Pendleton A.L."/>
            <person name="Watervoot N.F."/>
            <person name="Auber R.P."/>
            <person name="Gonzalez D.J."/>
            <person name="Wisecaver J.H."/>
            <person name="Moore B.S."/>
        </authorList>
    </citation>
    <scope>NUCLEOTIDE SEQUENCE [LARGE SCALE GENOMIC DNA]</scope>
    <source>
        <strain evidence="1 2">12B1</strain>
    </source>
</reference>
<dbReference type="EMBL" id="JBGBPQ010000015">
    <property type="protein sequence ID" value="KAL1510503.1"/>
    <property type="molecule type" value="Genomic_DNA"/>
</dbReference>
<dbReference type="Proteomes" id="UP001515480">
    <property type="component" value="Unassembled WGS sequence"/>
</dbReference>
<evidence type="ECO:0000313" key="2">
    <source>
        <dbReference type="Proteomes" id="UP001515480"/>
    </source>
</evidence>
<dbReference type="AlphaFoldDB" id="A0AB34J1C9"/>
<protein>
    <recommendedName>
        <fullName evidence="3">Protein xylosyltransferase</fullName>
    </recommendedName>
</protein>
<keyword evidence="2" id="KW-1185">Reference proteome</keyword>
<organism evidence="1 2">
    <name type="scientific">Prymnesium parvum</name>
    <name type="common">Toxic golden alga</name>
    <dbReference type="NCBI Taxonomy" id="97485"/>
    <lineage>
        <taxon>Eukaryota</taxon>
        <taxon>Haptista</taxon>
        <taxon>Haptophyta</taxon>
        <taxon>Prymnesiophyceae</taxon>
        <taxon>Prymnesiales</taxon>
        <taxon>Prymnesiaceae</taxon>
        <taxon>Prymnesium</taxon>
    </lineage>
</organism>